<keyword evidence="3" id="KW-0862">Zinc</keyword>
<dbReference type="InterPro" id="IPR001876">
    <property type="entry name" value="Znf_RanBP2"/>
</dbReference>
<dbReference type="STRING" id="1121409.SAMN02745124_01312"/>
<dbReference type="GO" id="GO:0008270">
    <property type="term" value="F:zinc ion binding"/>
    <property type="evidence" value="ECO:0007669"/>
    <property type="project" value="UniProtKB-KW"/>
</dbReference>
<evidence type="ECO:0000256" key="3">
    <source>
        <dbReference type="ARBA" id="ARBA00022833"/>
    </source>
</evidence>
<evidence type="ECO:0000313" key="6">
    <source>
        <dbReference type="Proteomes" id="UP000184139"/>
    </source>
</evidence>
<evidence type="ECO:0000256" key="1">
    <source>
        <dbReference type="ARBA" id="ARBA00022723"/>
    </source>
</evidence>
<name>A0A1M5UU57_9BACT</name>
<dbReference type="EMBL" id="FQXS01000006">
    <property type="protein sequence ID" value="SHH66456.1"/>
    <property type="molecule type" value="Genomic_DNA"/>
</dbReference>
<evidence type="ECO:0000259" key="4">
    <source>
        <dbReference type="PROSITE" id="PS50199"/>
    </source>
</evidence>
<reference evidence="5 6" key="1">
    <citation type="submission" date="2016-11" db="EMBL/GenBank/DDBJ databases">
        <authorList>
            <person name="Jaros S."/>
            <person name="Januszkiewicz K."/>
            <person name="Wedrychowicz H."/>
        </authorList>
    </citation>
    <scope>NUCLEOTIDE SEQUENCE [LARGE SCALE GENOMIC DNA]</scope>
    <source>
        <strain evidence="5 6">DSM 9705</strain>
    </source>
</reference>
<organism evidence="5 6">
    <name type="scientific">Desulfofustis glycolicus DSM 9705</name>
    <dbReference type="NCBI Taxonomy" id="1121409"/>
    <lineage>
        <taxon>Bacteria</taxon>
        <taxon>Pseudomonadati</taxon>
        <taxon>Thermodesulfobacteriota</taxon>
        <taxon>Desulfobulbia</taxon>
        <taxon>Desulfobulbales</taxon>
        <taxon>Desulfocapsaceae</taxon>
        <taxon>Desulfofustis</taxon>
    </lineage>
</organism>
<gene>
    <name evidence="5" type="ORF">SAMN02745124_01312</name>
</gene>
<dbReference type="Proteomes" id="UP000184139">
    <property type="component" value="Unassembled WGS sequence"/>
</dbReference>
<dbReference type="OrthoDB" id="9814654at2"/>
<sequence length="109" mass="12010">MKRIYSAQHSPEAYYVKGLLEEQGIACEIRGESLSAAQGGVPITTETAPTVWIRDGEQYQTARAIIADYERLQRRPVSSGPTWVCPACGETCEAQFGQCWNCLAPRDDG</sequence>
<feature type="domain" description="RanBP2-type" evidence="4">
    <location>
        <begin position="78"/>
        <end position="108"/>
    </location>
</feature>
<accession>A0A1M5UU57</accession>
<proteinExistence type="predicted"/>
<evidence type="ECO:0000313" key="5">
    <source>
        <dbReference type="EMBL" id="SHH66456.1"/>
    </source>
</evidence>
<dbReference type="PROSITE" id="PS50199">
    <property type="entry name" value="ZF_RANBP2_2"/>
    <property type="match status" value="1"/>
</dbReference>
<dbReference type="Pfam" id="PF09413">
    <property type="entry name" value="DUF2007"/>
    <property type="match status" value="1"/>
</dbReference>
<keyword evidence="1" id="KW-0479">Metal-binding</keyword>
<keyword evidence="6" id="KW-1185">Reference proteome</keyword>
<protein>
    <submittedName>
        <fullName evidence="5">Putative signal transducing protein</fullName>
    </submittedName>
</protein>
<dbReference type="AlphaFoldDB" id="A0A1M5UU57"/>
<dbReference type="RefSeq" id="WP_073374472.1">
    <property type="nucleotide sequence ID" value="NZ_FQXS01000006.1"/>
</dbReference>
<keyword evidence="2" id="KW-0863">Zinc-finger</keyword>
<dbReference type="InterPro" id="IPR018551">
    <property type="entry name" value="DUF2007"/>
</dbReference>
<evidence type="ECO:0000256" key="2">
    <source>
        <dbReference type="ARBA" id="ARBA00022771"/>
    </source>
</evidence>